<comment type="caution">
    <text evidence="1">The sequence shown here is derived from an EMBL/GenBank/DDBJ whole genome shotgun (WGS) entry which is preliminary data.</text>
</comment>
<evidence type="ECO:0000313" key="1">
    <source>
        <dbReference type="EMBL" id="OXU22199.1"/>
    </source>
</evidence>
<protein>
    <submittedName>
        <fullName evidence="1">Uncharacterized protein</fullName>
    </submittedName>
</protein>
<gene>
    <name evidence="1" type="ORF">TSAR_002521</name>
</gene>
<dbReference type="AlphaFoldDB" id="A0A232EV22"/>
<evidence type="ECO:0000313" key="2">
    <source>
        <dbReference type="Proteomes" id="UP000215335"/>
    </source>
</evidence>
<proteinExistence type="predicted"/>
<dbReference type="Proteomes" id="UP000215335">
    <property type="component" value="Unassembled WGS sequence"/>
</dbReference>
<name>A0A232EV22_9HYME</name>
<dbReference type="EMBL" id="NNAY01002062">
    <property type="protein sequence ID" value="OXU22199.1"/>
    <property type="molecule type" value="Genomic_DNA"/>
</dbReference>
<accession>A0A232EV22</accession>
<keyword evidence="2" id="KW-1185">Reference proteome</keyword>
<reference evidence="1 2" key="1">
    <citation type="journal article" date="2017" name="Curr. Biol.">
        <title>The Evolution of Venom by Co-option of Single-Copy Genes.</title>
        <authorList>
            <person name="Martinson E.O."/>
            <person name="Mrinalini"/>
            <person name="Kelkar Y.D."/>
            <person name="Chang C.H."/>
            <person name="Werren J.H."/>
        </authorList>
    </citation>
    <scope>NUCLEOTIDE SEQUENCE [LARGE SCALE GENOMIC DNA]</scope>
    <source>
        <strain evidence="1 2">Alberta</strain>
        <tissue evidence="1">Whole body</tissue>
    </source>
</reference>
<sequence length="69" mass="8042">MAETEVNKWVLKLSKEEVNPVLEMLTLKTSNDHRSNIRRLKAQLVDDDIKEDYVTAEDIGRDVIQDEKD</sequence>
<organism evidence="1 2">
    <name type="scientific">Trichomalopsis sarcophagae</name>
    <dbReference type="NCBI Taxonomy" id="543379"/>
    <lineage>
        <taxon>Eukaryota</taxon>
        <taxon>Metazoa</taxon>
        <taxon>Ecdysozoa</taxon>
        <taxon>Arthropoda</taxon>
        <taxon>Hexapoda</taxon>
        <taxon>Insecta</taxon>
        <taxon>Pterygota</taxon>
        <taxon>Neoptera</taxon>
        <taxon>Endopterygota</taxon>
        <taxon>Hymenoptera</taxon>
        <taxon>Apocrita</taxon>
        <taxon>Proctotrupomorpha</taxon>
        <taxon>Chalcidoidea</taxon>
        <taxon>Pteromalidae</taxon>
        <taxon>Pteromalinae</taxon>
        <taxon>Trichomalopsis</taxon>
    </lineage>
</organism>